<keyword evidence="2 5" id="KW-0217">Developmental protein</keyword>
<evidence type="ECO:0000313" key="7">
    <source>
        <dbReference type="EMBL" id="OIT35743.1"/>
    </source>
</evidence>
<evidence type="ECO:0000256" key="4">
    <source>
        <dbReference type="ARBA" id="ARBA00023089"/>
    </source>
</evidence>
<feature type="region of interest" description="Disordered" evidence="6">
    <location>
        <begin position="434"/>
        <end position="460"/>
    </location>
</feature>
<sequence length="703" mass="76480">MNKMEKPADSAAAAAGAKTPSEPPDSELQPTHSKESMIVNLRKLSDGLSVFQRCLTELEQHIDSVRTSIVSSMLLLRNNEQSTNNTPSAAALPAPQPEPEPSCESDPSEVEDENEDEDEDEDNDEEEGEEEEEEEEEEAKSPCRSELEILCETMNSIGLKEYMITHLSDINGLREQVPKALKLSPNPARLVLECINKGGSERYVNSSRSLASVLTLECLLLAAIENDKGAKEDAEQAALAWRERMIYQGGVIKAHEMDARGLLLLIGCFGIPQAFTNLDIRYLVTVSDAWVISGALRRSSVLMEKIPEIIGWMLKQNIVVEALDIAYTFGMEERFNPRRHLTSFLHNSEVSLLNKTKGLEQGITVRSVKKKHLSHLKSVSECLGHHKIDPTKLLPGWQIDMRIMNLEKEIAELNKHIGEKELAELTMRIGDQKMAQKRKNDEIESSSSGSFSNKEMRHSHFPNPNPWPPQQQRVVNHVDDSNNTLLGGGGTAGHNYGYSQSPSVLHGTVTGSIHENVVGSLAGPVGGVVAMDGAGAGKPVQGGSGVDHTPGQIGSHIGQLYGSHGDAAMYDKLASHSYAYRPSSYLEGSSSTGLPSTTPGDAYRPTPYMESSKAFPNTISGDANRPPPYLGGSAGLPNTIAGDAYRPPPYLEGSIGLPNTIPAPYQFADTVPASELHRSSGSRADHVPSAAVAHPSSYLYWKR</sequence>
<evidence type="ECO:0000256" key="2">
    <source>
        <dbReference type="ARBA" id="ARBA00022473"/>
    </source>
</evidence>
<comment type="similarity">
    <text evidence="1 5">Belongs to the Frigida family.</text>
</comment>
<organism evidence="7 8">
    <name type="scientific">Nicotiana attenuata</name>
    <name type="common">Coyote tobacco</name>
    <dbReference type="NCBI Taxonomy" id="49451"/>
    <lineage>
        <taxon>Eukaryota</taxon>
        <taxon>Viridiplantae</taxon>
        <taxon>Streptophyta</taxon>
        <taxon>Embryophyta</taxon>
        <taxon>Tracheophyta</taxon>
        <taxon>Spermatophyta</taxon>
        <taxon>Magnoliopsida</taxon>
        <taxon>eudicotyledons</taxon>
        <taxon>Gunneridae</taxon>
        <taxon>Pentapetalae</taxon>
        <taxon>asterids</taxon>
        <taxon>lamiids</taxon>
        <taxon>Solanales</taxon>
        <taxon>Solanaceae</taxon>
        <taxon>Nicotianoideae</taxon>
        <taxon>Nicotianeae</taxon>
        <taxon>Nicotiana</taxon>
    </lineage>
</organism>
<accession>A0A314L2G7</accession>
<feature type="region of interest" description="Disordered" evidence="6">
    <location>
        <begin position="81"/>
        <end position="145"/>
    </location>
</feature>
<dbReference type="InterPro" id="IPR012474">
    <property type="entry name" value="Frigida"/>
</dbReference>
<dbReference type="Pfam" id="PF07899">
    <property type="entry name" value="Frigida"/>
    <property type="match status" value="1"/>
</dbReference>
<evidence type="ECO:0000313" key="8">
    <source>
        <dbReference type="Proteomes" id="UP000187609"/>
    </source>
</evidence>
<keyword evidence="4 5" id="KW-0287">Flowering</keyword>
<dbReference type="PANTHER" id="PTHR31791">
    <property type="entry name" value="FRIGIDA-LIKE PROTEIN 3-RELATED"/>
    <property type="match status" value="1"/>
</dbReference>
<dbReference type="GO" id="GO:0030154">
    <property type="term" value="P:cell differentiation"/>
    <property type="evidence" value="ECO:0007669"/>
    <property type="project" value="UniProtKB-KW"/>
</dbReference>
<dbReference type="AlphaFoldDB" id="A0A314L2G7"/>
<dbReference type="Proteomes" id="UP000187609">
    <property type="component" value="Unassembled WGS sequence"/>
</dbReference>
<feature type="region of interest" description="Disordered" evidence="6">
    <location>
        <begin position="1"/>
        <end position="37"/>
    </location>
</feature>
<evidence type="ECO:0000256" key="1">
    <source>
        <dbReference type="ARBA" id="ARBA00008956"/>
    </source>
</evidence>
<dbReference type="STRING" id="49451.A0A314L2G7"/>
<dbReference type="SMR" id="A0A314L2G7"/>
<evidence type="ECO:0000256" key="6">
    <source>
        <dbReference type="SAM" id="MobiDB-lite"/>
    </source>
</evidence>
<keyword evidence="3 5" id="KW-0221">Differentiation</keyword>
<proteinExistence type="inferred from homology"/>
<protein>
    <recommendedName>
        <fullName evidence="5">FRIGIDA-like protein</fullName>
    </recommendedName>
</protein>
<dbReference type="Gramene" id="OIT35743">
    <property type="protein sequence ID" value="OIT35743"/>
    <property type="gene ID" value="A4A49_03675"/>
</dbReference>
<gene>
    <name evidence="7" type="primary">FRI_3</name>
    <name evidence="7" type="ORF">A4A49_03675</name>
</gene>
<dbReference type="GO" id="GO:0009908">
    <property type="term" value="P:flower development"/>
    <property type="evidence" value="ECO:0007669"/>
    <property type="project" value="UniProtKB-KW"/>
</dbReference>
<feature type="compositionally biased region" description="Acidic residues" evidence="6">
    <location>
        <begin position="101"/>
        <end position="138"/>
    </location>
</feature>
<evidence type="ECO:0000256" key="3">
    <source>
        <dbReference type="ARBA" id="ARBA00022782"/>
    </source>
</evidence>
<evidence type="ECO:0000256" key="5">
    <source>
        <dbReference type="RuleBase" id="RU364012"/>
    </source>
</evidence>
<comment type="caution">
    <text evidence="7">The sequence shown here is derived from an EMBL/GenBank/DDBJ whole genome shotgun (WGS) entry which is preliminary data.</text>
</comment>
<reference evidence="7" key="1">
    <citation type="submission" date="2016-11" db="EMBL/GenBank/DDBJ databases">
        <title>The genome of Nicotiana attenuata.</title>
        <authorList>
            <person name="Xu S."/>
            <person name="Brockmoeller T."/>
            <person name="Gaquerel E."/>
            <person name="Navarro A."/>
            <person name="Kuhl H."/>
            <person name="Gase K."/>
            <person name="Ling Z."/>
            <person name="Zhou W."/>
            <person name="Kreitzer C."/>
            <person name="Stanke M."/>
            <person name="Tang H."/>
            <person name="Lyons E."/>
            <person name="Pandey P."/>
            <person name="Pandey S.P."/>
            <person name="Timmermann B."/>
            <person name="Baldwin I.T."/>
        </authorList>
    </citation>
    <scope>NUCLEOTIDE SEQUENCE [LARGE SCALE GENOMIC DNA]</scope>
    <source>
        <strain evidence="7">UT</strain>
    </source>
</reference>
<keyword evidence="8" id="KW-1185">Reference proteome</keyword>
<dbReference type="PANTHER" id="PTHR31791:SF57">
    <property type="entry name" value="FRIGIDA-LIKE PROTEIN"/>
    <property type="match status" value="1"/>
</dbReference>
<name>A0A314L2G7_NICAT</name>
<dbReference type="EMBL" id="MJEQ01000516">
    <property type="protein sequence ID" value="OIT35743.1"/>
    <property type="molecule type" value="Genomic_DNA"/>
</dbReference>